<evidence type="ECO:0000313" key="3">
    <source>
        <dbReference type="Proteomes" id="UP000486602"/>
    </source>
</evidence>
<dbReference type="AlphaFoldDB" id="A0A7K3WNC1"/>
<dbReference type="Gene3D" id="1.20.1260.10">
    <property type="match status" value="1"/>
</dbReference>
<evidence type="ECO:0000259" key="1">
    <source>
        <dbReference type="Pfam" id="PF09537"/>
    </source>
</evidence>
<accession>A0A7K3WNC1</accession>
<dbReference type="EMBL" id="JAAGVY010000002">
    <property type="protein sequence ID" value="NEN22362.1"/>
    <property type="molecule type" value="Genomic_DNA"/>
</dbReference>
<reference evidence="2 3" key="1">
    <citation type="submission" date="2020-02" db="EMBL/GenBank/DDBJ databases">
        <title>Out from the shadows clarifying the taxonomy of the family Cryomorphaceae and related taxa by utilizing the GTDB taxonomic framework.</title>
        <authorList>
            <person name="Bowman J.P."/>
        </authorList>
    </citation>
    <scope>NUCLEOTIDE SEQUENCE [LARGE SCALE GENOMIC DNA]</scope>
    <source>
        <strain evidence="2 3">QSSC 1-22</strain>
    </source>
</reference>
<name>A0A7K3WNC1_9FLAO</name>
<feature type="domain" description="DUF2383" evidence="1">
    <location>
        <begin position="11"/>
        <end position="118"/>
    </location>
</feature>
<organism evidence="2 3">
    <name type="scientific">Cryomorpha ignava</name>
    <dbReference type="NCBI Taxonomy" id="101383"/>
    <lineage>
        <taxon>Bacteria</taxon>
        <taxon>Pseudomonadati</taxon>
        <taxon>Bacteroidota</taxon>
        <taxon>Flavobacteriia</taxon>
        <taxon>Flavobacteriales</taxon>
        <taxon>Cryomorphaceae</taxon>
        <taxon>Cryomorpha</taxon>
    </lineage>
</organism>
<keyword evidence="3" id="KW-1185">Reference proteome</keyword>
<gene>
    <name evidence="2" type="ORF">G3O08_02455</name>
</gene>
<evidence type="ECO:0000313" key="2">
    <source>
        <dbReference type="EMBL" id="NEN22362.1"/>
    </source>
</evidence>
<dbReference type="InterPro" id="IPR011971">
    <property type="entry name" value="CHP02284"/>
</dbReference>
<protein>
    <submittedName>
        <fullName evidence="2">PA2169 family four-helix-bundle protein</fullName>
    </submittedName>
</protein>
<dbReference type="Pfam" id="PF09537">
    <property type="entry name" value="DUF2383"/>
    <property type="match status" value="1"/>
</dbReference>
<dbReference type="InterPro" id="IPR012347">
    <property type="entry name" value="Ferritin-like"/>
</dbReference>
<dbReference type="NCBIfam" id="TIGR02284">
    <property type="entry name" value="PA2169 family four-helix-bundle protein"/>
    <property type="match status" value="1"/>
</dbReference>
<proteinExistence type="predicted"/>
<comment type="caution">
    <text evidence="2">The sequence shown here is derived from an EMBL/GenBank/DDBJ whole genome shotgun (WGS) entry which is preliminary data.</text>
</comment>
<dbReference type="InterPro" id="IPR019052">
    <property type="entry name" value="DUF2383"/>
</dbReference>
<sequence length="152" mass="17088">MDTSNHKERLVNSLQEILQKNYDAEEGLKHVMQKTDSPVLKKWLQQKANERSGFATEIDSELKKLGAASKASGSILGTAHRVWIDVKTALSTNRAETILEECIRGDKASVEEYNEQLKAPYMAGSVIEVLTNQKAKVERSLLTFKRLEDLVD</sequence>
<dbReference type="RefSeq" id="WP_163283067.1">
    <property type="nucleotide sequence ID" value="NZ_JAAGVY010000002.1"/>
</dbReference>
<dbReference type="Proteomes" id="UP000486602">
    <property type="component" value="Unassembled WGS sequence"/>
</dbReference>